<gene>
    <name evidence="1" type="ORF">L6164_006626</name>
</gene>
<comment type="caution">
    <text evidence="1">The sequence shown here is derived from an EMBL/GenBank/DDBJ whole genome shotgun (WGS) entry which is preliminary data.</text>
</comment>
<organism evidence="1 2">
    <name type="scientific">Bauhinia variegata</name>
    <name type="common">Purple orchid tree</name>
    <name type="synonym">Phanera variegata</name>
    <dbReference type="NCBI Taxonomy" id="167791"/>
    <lineage>
        <taxon>Eukaryota</taxon>
        <taxon>Viridiplantae</taxon>
        <taxon>Streptophyta</taxon>
        <taxon>Embryophyta</taxon>
        <taxon>Tracheophyta</taxon>
        <taxon>Spermatophyta</taxon>
        <taxon>Magnoliopsida</taxon>
        <taxon>eudicotyledons</taxon>
        <taxon>Gunneridae</taxon>
        <taxon>Pentapetalae</taxon>
        <taxon>rosids</taxon>
        <taxon>fabids</taxon>
        <taxon>Fabales</taxon>
        <taxon>Fabaceae</taxon>
        <taxon>Cercidoideae</taxon>
        <taxon>Cercideae</taxon>
        <taxon>Bauhiniinae</taxon>
        <taxon>Bauhinia</taxon>
    </lineage>
</organism>
<proteinExistence type="predicted"/>
<reference evidence="1 2" key="1">
    <citation type="journal article" date="2022" name="DNA Res.">
        <title>Chromosomal-level genome assembly of the orchid tree Bauhinia variegata (Leguminosae; Cercidoideae) supports the allotetraploid origin hypothesis of Bauhinia.</title>
        <authorList>
            <person name="Zhong Y."/>
            <person name="Chen Y."/>
            <person name="Zheng D."/>
            <person name="Pang J."/>
            <person name="Liu Y."/>
            <person name="Luo S."/>
            <person name="Meng S."/>
            <person name="Qian L."/>
            <person name="Wei D."/>
            <person name="Dai S."/>
            <person name="Zhou R."/>
        </authorList>
    </citation>
    <scope>NUCLEOTIDE SEQUENCE [LARGE SCALE GENOMIC DNA]</scope>
    <source>
        <strain evidence="1">BV-YZ2020</strain>
    </source>
</reference>
<evidence type="ECO:0000313" key="2">
    <source>
        <dbReference type="Proteomes" id="UP000828941"/>
    </source>
</evidence>
<sequence length="410" mass="45567">MLMANRVLLEAASKHSNVVVSPLSFKALLGFLALGSTGSTRQQLIQFLGTRSGSADDLSFLCKKIASATAPFPEPHSAAATFPGQSCFSPFSSEGPPAALCFSNAVWLHEDFSFKSSFESIIKHVFGAESRVVNHGEQVQEILEQINSWAASVSNGLITEIIPQNPPSMKPVLVLASALYFKGKWAKKFDTFSTQYKNFYLINGGTTRIPFMTRQKKVHLFRQLDDFKVVALAYQNVGSDNREFFMYIFLPNNNNGLPNLIQKLNENPALLTENLLLQEVELSELLVPKFKFSFDFEASRTMKKMELTLPFNMSNQDFNDMVVSHNGYGPRLSKMFHKACIEVDEEGVAEVGGFTAFPATNKTCSFQFTGFPPQHATASFVADHPFFFMIKEESSKLVFFSGAVFDPVVS</sequence>
<keyword evidence="2" id="KW-1185">Reference proteome</keyword>
<dbReference type="Proteomes" id="UP000828941">
    <property type="component" value="Chromosome 3"/>
</dbReference>
<evidence type="ECO:0000313" key="1">
    <source>
        <dbReference type="EMBL" id="KAI4352366.1"/>
    </source>
</evidence>
<accession>A0ACB9PXQ5</accession>
<name>A0ACB9PXQ5_BAUVA</name>
<dbReference type="EMBL" id="CM039428">
    <property type="protein sequence ID" value="KAI4352366.1"/>
    <property type="molecule type" value="Genomic_DNA"/>
</dbReference>
<protein>
    <submittedName>
        <fullName evidence="1">Uncharacterized protein</fullName>
    </submittedName>
</protein>